<evidence type="ECO:0000256" key="3">
    <source>
        <dbReference type="ARBA" id="ARBA00022833"/>
    </source>
</evidence>
<dbReference type="InterPro" id="IPR036855">
    <property type="entry name" value="Znf_CCCH_sf"/>
</dbReference>
<keyword evidence="7" id="KW-1185">Reference proteome</keyword>
<keyword evidence="1 4" id="KW-0479">Metal-binding</keyword>
<dbReference type="InterPro" id="IPR000571">
    <property type="entry name" value="Znf_CCCH"/>
</dbReference>
<evidence type="ECO:0000256" key="1">
    <source>
        <dbReference type="ARBA" id="ARBA00022723"/>
    </source>
</evidence>
<evidence type="ECO:0000256" key="2">
    <source>
        <dbReference type="ARBA" id="ARBA00022771"/>
    </source>
</evidence>
<dbReference type="SUPFAM" id="SSF90229">
    <property type="entry name" value="CCCH zinc finger"/>
    <property type="match status" value="1"/>
</dbReference>
<accession>A0ABM7NSL6</accession>
<dbReference type="RefSeq" id="YP_010841747.1">
    <property type="nucleotide sequence ID" value="NC_079139.1"/>
</dbReference>
<reference evidence="6 7" key="1">
    <citation type="submission" date="2021-02" db="EMBL/GenBank/DDBJ databases">
        <title>Cotonvirus japonicus, which uses Golgi apparatus of host cells for its virion factory, phylogenetically links tailed tupanvirus and icosahedral mimivirus.</title>
        <authorList>
            <person name="Takahashi H."/>
            <person name="Fukaya S."/>
            <person name="Song C."/>
            <person name="Murata K."/>
            <person name="Takemura M."/>
        </authorList>
    </citation>
    <scope>NUCLEOTIDE SEQUENCE [LARGE SCALE GENOMIC DNA]</scope>
</reference>
<feature type="domain" description="C3H1-type" evidence="5">
    <location>
        <begin position="44"/>
        <end position="72"/>
    </location>
</feature>
<evidence type="ECO:0000259" key="5">
    <source>
        <dbReference type="PROSITE" id="PS50103"/>
    </source>
</evidence>
<dbReference type="Proteomes" id="UP001321479">
    <property type="component" value="Segment"/>
</dbReference>
<evidence type="ECO:0000256" key="4">
    <source>
        <dbReference type="PROSITE-ProRule" id="PRU00723"/>
    </source>
</evidence>
<keyword evidence="3 4" id="KW-0862">Zinc</keyword>
<dbReference type="PROSITE" id="PS50103">
    <property type="entry name" value="ZF_C3H1"/>
    <property type="match status" value="1"/>
</dbReference>
<evidence type="ECO:0000313" key="6">
    <source>
        <dbReference type="EMBL" id="BCS83139.1"/>
    </source>
</evidence>
<feature type="zinc finger region" description="C3H1-type" evidence="4">
    <location>
        <begin position="44"/>
        <end position="72"/>
    </location>
</feature>
<dbReference type="EMBL" id="AP024483">
    <property type="protein sequence ID" value="BCS83139.1"/>
    <property type="molecule type" value="Genomic_DNA"/>
</dbReference>
<name>A0ABM7NSL6_9VIRU</name>
<keyword evidence="2 4" id="KW-0863">Zinc-finger</keyword>
<sequence>MENYNNYADSSDSDDEIKLEFNDSINGKSCTKIYTIPFRHSNTNKKKLICFSIINNENCVYGSNCTYAHSLSEQIIDEDKKYIYQIILDENLMNFFSVSDPKMEEIYKKLLCYTHICEQCTNNKCTGGYNCRNGVFDPCLKICKNDLMTGECLNKLIDVNVDNRIIDKVFHNDSVFKACDKYKGCINGHHLSLRKLVPYYKYIHQKENSRKYKYQSVRYIDIDPLGKIFKNNYSNLSTYYDINDNNDSESSTDEEINSWFSKKNNMDDADNSDCDDCDDN</sequence>
<proteinExistence type="predicted"/>
<dbReference type="GeneID" id="80558344"/>
<organism evidence="6 7">
    <name type="scientific">Cotonvirus japonicus</name>
    <dbReference type="NCBI Taxonomy" id="2811091"/>
    <lineage>
        <taxon>Viruses</taxon>
        <taxon>Varidnaviria</taxon>
        <taxon>Bamfordvirae</taxon>
        <taxon>Nucleocytoviricota</taxon>
        <taxon>Megaviricetes</taxon>
        <taxon>Imitervirales</taxon>
        <taxon>Mimiviridae</taxon>
        <taxon>Megamimivirinae</taxon>
        <taxon>Cotonvirus</taxon>
        <taxon>Cotonvirus japonicum</taxon>
    </lineage>
</organism>
<evidence type="ECO:0000313" key="7">
    <source>
        <dbReference type="Proteomes" id="UP001321479"/>
    </source>
</evidence>
<protein>
    <recommendedName>
        <fullName evidence="5">C3H1-type domain-containing protein</fullName>
    </recommendedName>
</protein>